<keyword evidence="3" id="KW-1185">Reference proteome</keyword>
<feature type="transmembrane region" description="Helical" evidence="1">
    <location>
        <begin position="20"/>
        <end position="41"/>
    </location>
</feature>
<feature type="transmembrane region" description="Helical" evidence="1">
    <location>
        <begin position="53"/>
        <end position="71"/>
    </location>
</feature>
<sequence>MTTKLKCDPRDFLYVHSTLAVYHIICTMTIVGGFILTKTVIENFRRLHSKLTVVVIGGGPVGLTSVLVAALSKKVSNVILFEELCRNALCNRPHQIAFNPKTVKFLRSSGVDFDNLEGCWEEGYFYTRIGVFTDYLLSALYKFNKKVNLRLGTKFTRDNIPEIDNIIGRTLVIACDGASGNGARIMGLNDEFLQHSCKAYGAVAGVDRQVHGAVPVPETGVHNLLFDLGAYGILMDERQETQGFSLKLFGNLRHRYMNIAIPKCESMLLKSMRLVLDRSIMRNIFIKCFNTYKTEAESSISDSIALKQLKFSPRLFEIKLSQRLETVVYFRESDTFVIAEGEAARCTNFHTGCDVNLAMEGLPTLSRFITMVTWARTEHNIIEAMSYKSKSAEKICKSFLKHGLREAIFTNPNIQHC</sequence>
<evidence type="ECO:0000256" key="1">
    <source>
        <dbReference type="SAM" id="Phobius"/>
    </source>
</evidence>
<dbReference type="SUPFAM" id="SSF51905">
    <property type="entry name" value="FAD/NAD(P)-binding domain"/>
    <property type="match status" value="1"/>
</dbReference>
<gene>
    <name evidence="2" type="ORF">SNE40_007131</name>
</gene>
<reference evidence="2 3" key="1">
    <citation type="submission" date="2024-01" db="EMBL/GenBank/DDBJ databases">
        <title>The genome of the rayed Mediterranean limpet Patella caerulea (Linnaeus, 1758).</title>
        <authorList>
            <person name="Anh-Thu Weber A."/>
            <person name="Halstead-Nussloch G."/>
        </authorList>
    </citation>
    <scope>NUCLEOTIDE SEQUENCE [LARGE SCALE GENOMIC DNA]</scope>
    <source>
        <strain evidence="2">AATW-2023a</strain>
        <tissue evidence="2">Whole specimen</tissue>
    </source>
</reference>
<keyword evidence="1" id="KW-1133">Transmembrane helix</keyword>
<dbReference type="AlphaFoldDB" id="A0AAN8JXW6"/>
<name>A0AAN8JXW6_PATCE</name>
<keyword evidence="1" id="KW-0472">Membrane</keyword>
<proteinExistence type="predicted"/>
<accession>A0AAN8JXW6</accession>
<keyword evidence="1" id="KW-0812">Transmembrane</keyword>
<dbReference type="Proteomes" id="UP001347796">
    <property type="component" value="Unassembled WGS sequence"/>
</dbReference>
<comment type="caution">
    <text evidence="2">The sequence shown here is derived from an EMBL/GenBank/DDBJ whole genome shotgun (WGS) entry which is preliminary data.</text>
</comment>
<evidence type="ECO:0000313" key="3">
    <source>
        <dbReference type="Proteomes" id="UP001347796"/>
    </source>
</evidence>
<dbReference type="EMBL" id="JAZGQO010000006">
    <property type="protein sequence ID" value="KAK6184719.1"/>
    <property type="molecule type" value="Genomic_DNA"/>
</dbReference>
<dbReference type="Gene3D" id="3.50.50.60">
    <property type="entry name" value="FAD/NAD(P)-binding domain"/>
    <property type="match status" value="1"/>
</dbReference>
<protein>
    <submittedName>
        <fullName evidence="2">Uncharacterized protein</fullName>
    </submittedName>
</protein>
<evidence type="ECO:0000313" key="2">
    <source>
        <dbReference type="EMBL" id="KAK6184719.1"/>
    </source>
</evidence>
<organism evidence="2 3">
    <name type="scientific">Patella caerulea</name>
    <name type="common">Rayed Mediterranean limpet</name>
    <dbReference type="NCBI Taxonomy" id="87958"/>
    <lineage>
        <taxon>Eukaryota</taxon>
        <taxon>Metazoa</taxon>
        <taxon>Spiralia</taxon>
        <taxon>Lophotrochozoa</taxon>
        <taxon>Mollusca</taxon>
        <taxon>Gastropoda</taxon>
        <taxon>Patellogastropoda</taxon>
        <taxon>Patelloidea</taxon>
        <taxon>Patellidae</taxon>
        <taxon>Patella</taxon>
    </lineage>
</organism>
<dbReference type="InterPro" id="IPR036188">
    <property type="entry name" value="FAD/NAD-bd_sf"/>
</dbReference>